<dbReference type="AlphaFoldDB" id="A0A151IH39"/>
<dbReference type="STRING" id="456900.A0A151IH39"/>
<evidence type="ECO:0008006" key="3">
    <source>
        <dbReference type="Google" id="ProtNLM"/>
    </source>
</evidence>
<protein>
    <recommendedName>
        <fullName evidence="3">Transposase domain-containing protein</fullName>
    </recommendedName>
</protein>
<dbReference type="EMBL" id="KQ977637">
    <property type="protein sequence ID" value="KYN01124.1"/>
    <property type="molecule type" value="Genomic_DNA"/>
</dbReference>
<gene>
    <name evidence="1" type="ORF">ALC62_08079</name>
</gene>
<organism evidence="1 2">
    <name type="scientific">Cyphomyrmex costatus</name>
    <dbReference type="NCBI Taxonomy" id="456900"/>
    <lineage>
        <taxon>Eukaryota</taxon>
        <taxon>Metazoa</taxon>
        <taxon>Ecdysozoa</taxon>
        <taxon>Arthropoda</taxon>
        <taxon>Hexapoda</taxon>
        <taxon>Insecta</taxon>
        <taxon>Pterygota</taxon>
        <taxon>Neoptera</taxon>
        <taxon>Endopterygota</taxon>
        <taxon>Hymenoptera</taxon>
        <taxon>Apocrita</taxon>
        <taxon>Aculeata</taxon>
        <taxon>Formicoidea</taxon>
        <taxon>Formicidae</taxon>
        <taxon>Myrmicinae</taxon>
        <taxon>Cyphomyrmex</taxon>
    </lineage>
</organism>
<dbReference type="Proteomes" id="UP000078542">
    <property type="component" value="Unassembled WGS sequence"/>
</dbReference>
<evidence type="ECO:0000313" key="1">
    <source>
        <dbReference type="EMBL" id="KYN01124.1"/>
    </source>
</evidence>
<proteinExistence type="predicted"/>
<accession>A0A151IH39</accession>
<dbReference type="PANTHER" id="PTHR33053:SF25">
    <property type="entry name" value="TRANSPOSASE DOMAIN-CONTAINING PROTEIN"/>
    <property type="match status" value="1"/>
</dbReference>
<reference evidence="1 2" key="1">
    <citation type="submission" date="2016-03" db="EMBL/GenBank/DDBJ databases">
        <title>Cyphomyrmex costatus WGS genome.</title>
        <authorList>
            <person name="Nygaard S."/>
            <person name="Hu H."/>
            <person name="Boomsma J."/>
            <person name="Zhang G."/>
        </authorList>
    </citation>
    <scope>NUCLEOTIDE SEQUENCE [LARGE SCALE GENOMIC DNA]</scope>
    <source>
        <strain evidence="1">MS0001</strain>
        <tissue evidence="1">Whole body</tissue>
    </source>
</reference>
<keyword evidence="2" id="KW-1185">Reference proteome</keyword>
<dbReference type="PANTHER" id="PTHR33053">
    <property type="entry name" value="PROTEIN, PUTATIVE-RELATED"/>
    <property type="match status" value="1"/>
</dbReference>
<evidence type="ECO:0000313" key="2">
    <source>
        <dbReference type="Proteomes" id="UP000078542"/>
    </source>
</evidence>
<sequence>MERPLKKSLDRKVHKFFAKHQRLDKIISIVKQQYFTDSDSIDNVEKSITSCNQSSEEEDYNIVHEENQNNAEHIDSGLNLSGSEVADSLNAEISSVSSYDNSSIILSQAEEAQEDTDTNSFIESLLDYEELFANENERAQYVANATEEWAREPGKLSKRKLDDLLIKLHPAFPNLPLSYKTLLHTPGINLVPVNGGQLWYKGIAFNLNCMNLQEYLARFHEIIIDVNIDGLPLHKSTSVRFWPILGRLVKTKNEPFIIALFKGKIDPTVQDFLEPFVREVDNLLQNGYTHNNIAYQFSIRHYILDAPARAKVKCCIEHGGYCACEKCEVVGEWIDNRMTYVELNEILRTDESFRNQEQPYHHQGHSPLLKIEAHLISQFRLDGLHLIDLGVFKRLMLALLKWNGPWKLHHNTIAAISHELEMIKDSCPSDFNRPPRSFKDFSYMKGTEFRRLLLYDGVLVFRDHFDKNIYKLFLLLHSGIFILRSPVLVVQFCDYANQLLRTFIKHSAIIFGKKFVVYNVHSMCHLSKECEEYGPLDTFSAYPFENKLFSIKTSLQSGYKPLEQAAYRDLEKKNVDIIFEDHENEVYLAQRRFIANEIIDGLQFKRIMVNDITFKCNLKDSCFKTVSGEISVLYNIVQRHAGEVFFVGYSFIKMTNVYDYPLPSSELGIIQVSDLNEERRVFPLSQVVAKCWLIPDGDFFLCFPLLYTMPILK</sequence>
<name>A0A151IH39_9HYME</name>